<protein>
    <recommendedName>
        <fullName evidence="6">DAPG hydrolase PhiG domain-containing protein</fullName>
    </recommendedName>
</protein>
<reference evidence="7 8" key="1">
    <citation type="submission" date="2022-10" db="EMBL/GenBank/DDBJ databases">
        <title>The complete genomes of actinobacterial strains from the NBC collection.</title>
        <authorList>
            <person name="Joergensen T.S."/>
            <person name="Alvarez Arevalo M."/>
            <person name="Sterndorff E.B."/>
            <person name="Faurdal D."/>
            <person name="Vuksanovic O."/>
            <person name="Mourched A.-S."/>
            <person name="Charusanti P."/>
            <person name="Shaw S."/>
            <person name="Blin K."/>
            <person name="Weber T."/>
        </authorList>
    </citation>
    <scope>NUCLEOTIDE SEQUENCE [LARGE SCALE GENOMIC DNA]</scope>
    <source>
        <strain evidence="7 8">NBC_00319</strain>
    </source>
</reference>
<dbReference type="Proteomes" id="UP001432128">
    <property type="component" value="Chromosome"/>
</dbReference>
<evidence type="ECO:0000313" key="7">
    <source>
        <dbReference type="EMBL" id="WUM18584.1"/>
    </source>
</evidence>
<evidence type="ECO:0000256" key="3">
    <source>
        <dbReference type="ARBA" id="ARBA00022801"/>
    </source>
</evidence>
<evidence type="ECO:0000256" key="2">
    <source>
        <dbReference type="ARBA" id="ARBA00022723"/>
    </source>
</evidence>
<name>A0AAU4JXS3_9NOCA</name>
<dbReference type="InterPro" id="IPR006311">
    <property type="entry name" value="TAT_signal"/>
</dbReference>
<proteinExistence type="inferred from homology"/>
<dbReference type="AlphaFoldDB" id="A0AAU4JXS3"/>
<dbReference type="PROSITE" id="PS51318">
    <property type="entry name" value="TAT"/>
    <property type="match status" value="1"/>
</dbReference>
<dbReference type="KEGG" id="whr:OG579_12600"/>
<dbReference type="EMBL" id="CP108021">
    <property type="protein sequence ID" value="WUM18584.1"/>
    <property type="molecule type" value="Genomic_DNA"/>
</dbReference>
<keyword evidence="2" id="KW-0479">Metal-binding</keyword>
<keyword evidence="8" id="KW-1185">Reference proteome</keyword>
<evidence type="ECO:0000256" key="1">
    <source>
        <dbReference type="ARBA" id="ARBA00001947"/>
    </source>
</evidence>
<dbReference type="RefSeq" id="WP_328856204.1">
    <property type="nucleotide sequence ID" value="NZ_CP108021.1"/>
</dbReference>
<evidence type="ECO:0000313" key="8">
    <source>
        <dbReference type="Proteomes" id="UP001432128"/>
    </source>
</evidence>
<keyword evidence="3" id="KW-0378">Hydrolase</keyword>
<dbReference type="GO" id="GO:0016787">
    <property type="term" value="F:hydrolase activity"/>
    <property type="evidence" value="ECO:0007669"/>
    <property type="project" value="UniProtKB-KW"/>
</dbReference>
<sequence length="318" mass="34787">MLSKWNPNRRSLLGAAGAGVAAAAMTLGRGPIAAAAPTGSSEGPITQSCSERYVGYREADRAKPYAKYFTPHTDPAPQVVRTAFAGPPLPPASIPDFGRLTRDLGPSGYSPIEVGYGQRTDGVLFVACRTEMPRVTAAMWDWWFGWHSIESARYKLWHPDAHEYAALRENRTTSPIPDKAKYIGNTSYVDELVGPKLQQLGIDFRDPVANGFTVPADQTIIYGRVGSSIAPVDLGWLAHQVRPIPGGAEMRSRFYLNIRGLHVPDLPQAACAVARGASVDPSDLFLGIDLARNLLMHCGQEMNHLAQFLPEIYREFRV</sequence>
<feature type="domain" description="DAPG hydrolase PhiG" evidence="6">
    <location>
        <begin position="95"/>
        <end position="314"/>
    </location>
</feature>
<dbReference type="GO" id="GO:0046872">
    <property type="term" value="F:metal ion binding"/>
    <property type="evidence" value="ECO:0007669"/>
    <property type="project" value="UniProtKB-KW"/>
</dbReference>
<organism evidence="7 8">
    <name type="scientific">Williamsia herbipolensis</name>
    <dbReference type="NCBI Taxonomy" id="1603258"/>
    <lineage>
        <taxon>Bacteria</taxon>
        <taxon>Bacillati</taxon>
        <taxon>Actinomycetota</taxon>
        <taxon>Actinomycetes</taxon>
        <taxon>Mycobacteriales</taxon>
        <taxon>Nocardiaceae</taxon>
        <taxon>Williamsia</taxon>
    </lineage>
</organism>
<dbReference type="Pfam" id="PF18089">
    <property type="entry name" value="DAPG_hydrolase"/>
    <property type="match status" value="1"/>
</dbReference>
<dbReference type="InterPro" id="IPR041526">
    <property type="entry name" value="DAPG_hydrolase"/>
</dbReference>
<gene>
    <name evidence="7" type="ORF">OG579_12600</name>
</gene>
<evidence type="ECO:0000256" key="4">
    <source>
        <dbReference type="ARBA" id="ARBA00022833"/>
    </source>
</evidence>
<evidence type="ECO:0000256" key="5">
    <source>
        <dbReference type="ARBA" id="ARBA00023459"/>
    </source>
</evidence>
<accession>A0AAU4JXS3</accession>
<keyword evidence="4" id="KW-0862">Zinc</keyword>
<comment type="cofactor">
    <cofactor evidence="1">
        <name>Zn(2+)</name>
        <dbReference type="ChEBI" id="CHEBI:29105"/>
    </cofactor>
</comment>
<evidence type="ECO:0000259" key="6">
    <source>
        <dbReference type="Pfam" id="PF18089"/>
    </source>
</evidence>
<comment type="similarity">
    <text evidence="5">Belongs to the DAPG/phloretin hydrolase family.</text>
</comment>